<dbReference type="PANTHER" id="PTHR12581">
    <property type="entry name" value="HIV-1 REV BINDING PROTEIN 2, 3"/>
    <property type="match status" value="1"/>
</dbReference>
<dbReference type="Pfam" id="PF17903">
    <property type="entry name" value="KH_KRR1_1st"/>
    <property type="match status" value="1"/>
</dbReference>
<dbReference type="SMART" id="SM00322">
    <property type="entry name" value="KH"/>
    <property type="match status" value="1"/>
</dbReference>
<keyword evidence="6 12" id="KW-0694">RNA-binding</keyword>
<comment type="subunit">
    <text evidence="11">Monomer. Component of the ribosomal small subunit (SSU) processome.</text>
</comment>
<protein>
    <recommendedName>
        <fullName evidence="12">KRR1 small subunit processome component</fullName>
    </recommendedName>
    <alternativeName>
        <fullName evidence="12">KRR-R motif-containing protein 1</fullName>
    </alternativeName>
</protein>
<dbReference type="KEGG" id="btab:109030588"/>
<dbReference type="GO" id="GO:0006364">
    <property type="term" value="P:rRNA processing"/>
    <property type="evidence" value="ECO:0007669"/>
    <property type="project" value="UniProtKB-KW"/>
</dbReference>
<dbReference type="GO" id="GO:0032040">
    <property type="term" value="C:small-subunit processome"/>
    <property type="evidence" value="ECO:0007669"/>
    <property type="project" value="TreeGrafter"/>
</dbReference>
<dbReference type="PANTHER" id="PTHR12581:SF0">
    <property type="entry name" value="KRR1 SMALL SUBUNIT PROCESSOME COMPONENT HOMOLOG"/>
    <property type="match status" value="1"/>
</dbReference>
<dbReference type="AlphaFoldDB" id="A0A9P0F124"/>
<keyword evidence="8 12" id="KW-0539">Nucleus</keyword>
<keyword evidence="7" id="KW-0175">Coiled coil</keyword>
<evidence type="ECO:0000256" key="9">
    <source>
        <dbReference type="ARBA" id="ARBA00023274"/>
    </source>
</evidence>
<dbReference type="FunFam" id="3.30.1370.10:FF:000011">
    <property type="entry name" value="KRR1 small subunit processome component"/>
    <property type="match status" value="1"/>
</dbReference>
<dbReference type="Proteomes" id="UP001152759">
    <property type="component" value="Chromosome 3"/>
</dbReference>
<comment type="function">
    <text evidence="10">Required for 40S ribosome biogenesis. Involved in nucleolar processing of pre-18S ribosomal RNA and ribosome assembly. Binds to RNA. Required for female germline development, cell viability during eye development and for survival of dividing cells and epithelial cells during early wing disk development.</text>
</comment>
<comment type="similarity">
    <text evidence="2 12">Belongs to the KRR1 family.</text>
</comment>
<evidence type="ECO:0000256" key="7">
    <source>
        <dbReference type="ARBA" id="ARBA00023054"/>
    </source>
</evidence>
<keyword evidence="4 12" id="KW-0690">Ribosome biogenesis</keyword>
<evidence type="ECO:0000313" key="15">
    <source>
        <dbReference type="EMBL" id="CAH0387369.1"/>
    </source>
</evidence>
<evidence type="ECO:0000256" key="5">
    <source>
        <dbReference type="ARBA" id="ARBA00022552"/>
    </source>
</evidence>
<feature type="region of interest" description="Disordered" evidence="13">
    <location>
        <begin position="218"/>
        <end position="251"/>
    </location>
</feature>
<keyword evidence="9 12" id="KW-0687">Ribonucleoprotein</keyword>
<dbReference type="InterPro" id="IPR048549">
    <property type="entry name" value="KRR1-like_KH2_euk"/>
</dbReference>
<feature type="region of interest" description="Disordered" evidence="13">
    <location>
        <begin position="267"/>
        <end position="315"/>
    </location>
</feature>
<dbReference type="InterPro" id="IPR048548">
    <property type="entry name" value="KRR1-like_KH2"/>
</dbReference>
<evidence type="ECO:0000256" key="3">
    <source>
        <dbReference type="ARBA" id="ARBA00022473"/>
    </source>
</evidence>
<dbReference type="FunFam" id="3.30.1370.10:FF:000014">
    <property type="entry name" value="KRR1 small subunit processome component"/>
    <property type="match status" value="1"/>
</dbReference>
<evidence type="ECO:0000256" key="4">
    <source>
        <dbReference type="ARBA" id="ARBA00022517"/>
    </source>
</evidence>
<dbReference type="PIRSF" id="PIRSF006515">
    <property type="entry name" value="KRR1"/>
    <property type="match status" value="1"/>
</dbReference>
<dbReference type="EMBL" id="OU963864">
    <property type="protein sequence ID" value="CAH0387369.1"/>
    <property type="molecule type" value="Genomic_DNA"/>
</dbReference>
<keyword evidence="5 12" id="KW-0698">rRNA processing</keyword>
<dbReference type="CDD" id="cd22394">
    <property type="entry name" value="KH-I_KRR1_rpt2"/>
    <property type="match status" value="1"/>
</dbReference>
<reference evidence="15" key="1">
    <citation type="submission" date="2021-12" db="EMBL/GenBank/DDBJ databases">
        <authorList>
            <person name="King R."/>
        </authorList>
    </citation>
    <scope>NUCLEOTIDE SEQUENCE</scope>
</reference>
<evidence type="ECO:0000259" key="14">
    <source>
        <dbReference type="SMART" id="SM00322"/>
    </source>
</evidence>
<dbReference type="InterPro" id="IPR041174">
    <property type="entry name" value="KRR1-like_KH1"/>
</dbReference>
<gene>
    <name evidence="15" type="ORF">BEMITA_LOCUS6393</name>
</gene>
<keyword evidence="16" id="KW-1185">Reference proteome</keyword>
<evidence type="ECO:0000256" key="12">
    <source>
        <dbReference type="PIRNR" id="PIRNR006515"/>
    </source>
</evidence>
<evidence type="ECO:0000313" key="16">
    <source>
        <dbReference type="Proteomes" id="UP001152759"/>
    </source>
</evidence>
<dbReference type="InterPro" id="IPR024166">
    <property type="entry name" value="rRNA_assembly_KRR1"/>
</dbReference>
<dbReference type="CDD" id="cd22393">
    <property type="entry name" value="KH-I_KRR1_rpt1"/>
    <property type="match status" value="1"/>
</dbReference>
<feature type="compositionally biased region" description="Basic residues" evidence="13">
    <location>
        <begin position="224"/>
        <end position="237"/>
    </location>
</feature>
<sequence>MSSDTVIDNAWSMKIPEFKPEDNPHGLLEESSFSILFPKYREQYLRKCWPLVEKALEAHNIKCEMDVLEGSLTVKTTRKTWDPYIILKARDMIKLLSRSVPFEQAVKILQDEIGCDIIKIKSFVRNKEKFIKRRQRIIGPNGCTLKSIELLTNCYVLVQGQTVSALGPHKGLLQVRKIVEDTMKNVHPIYNIKALMIKKELMKDPKLKNEDWTRFLPKFQSKNTSKRKQPKVKKQKKQYTPFPPPQPESKVDKMLASGEYFLKEDERKYKKASEKKEKEIEADKRRQAKRNQAFVPPEEAPAQKRKKESSDVDLDALKAKVNKAQKKKKFKAA</sequence>
<feature type="domain" description="K Homology" evidence="14">
    <location>
        <begin position="112"/>
        <end position="184"/>
    </location>
</feature>
<evidence type="ECO:0000256" key="2">
    <source>
        <dbReference type="ARBA" id="ARBA00009344"/>
    </source>
</evidence>
<proteinExistence type="inferred from homology"/>
<evidence type="ECO:0000256" key="6">
    <source>
        <dbReference type="ARBA" id="ARBA00022884"/>
    </source>
</evidence>
<keyword evidence="3" id="KW-0217">Developmental protein</keyword>
<dbReference type="SUPFAM" id="SSF54791">
    <property type="entry name" value="Eukaryotic type KH-domain (KH-domain type I)"/>
    <property type="match status" value="1"/>
</dbReference>
<organism evidence="15 16">
    <name type="scientific">Bemisia tabaci</name>
    <name type="common">Sweetpotato whitefly</name>
    <name type="synonym">Aleurodes tabaci</name>
    <dbReference type="NCBI Taxonomy" id="7038"/>
    <lineage>
        <taxon>Eukaryota</taxon>
        <taxon>Metazoa</taxon>
        <taxon>Ecdysozoa</taxon>
        <taxon>Arthropoda</taxon>
        <taxon>Hexapoda</taxon>
        <taxon>Insecta</taxon>
        <taxon>Pterygota</taxon>
        <taxon>Neoptera</taxon>
        <taxon>Paraneoptera</taxon>
        <taxon>Hemiptera</taxon>
        <taxon>Sternorrhyncha</taxon>
        <taxon>Aleyrodoidea</taxon>
        <taxon>Aleyrodidae</taxon>
        <taxon>Aleyrodinae</taxon>
        <taxon>Bemisia</taxon>
    </lineage>
</organism>
<evidence type="ECO:0000256" key="11">
    <source>
        <dbReference type="ARBA" id="ARBA00025925"/>
    </source>
</evidence>
<dbReference type="InterPro" id="IPR004087">
    <property type="entry name" value="KH_dom"/>
</dbReference>
<evidence type="ECO:0000256" key="8">
    <source>
        <dbReference type="ARBA" id="ARBA00023242"/>
    </source>
</evidence>
<comment type="subcellular location">
    <subcellularLocation>
        <location evidence="1 12">Nucleus</location>
        <location evidence="1 12">Nucleolus</location>
    </subcellularLocation>
</comment>
<dbReference type="Gene3D" id="3.30.1370.10">
    <property type="entry name" value="K Homology domain, type 1"/>
    <property type="match status" value="2"/>
</dbReference>
<dbReference type="InterPro" id="IPR036612">
    <property type="entry name" value="KH_dom_type_1_sf"/>
</dbReference>
<evidence type="ECO:0000256" key="10">
    <source>
        <dbReference type="ARBA" id="ARBA00024689"/>
    </source>
</evidence>
<dbReference type="Pfam" id="PF21800">
    <property type="entry name" value="KH_KRR1_2nd"/>
    <property type="match status" value="1"/>
</dbReference>
<dbReference type="GO" id="GO:0003723">
    <property type="term" value="F:RNA binding"/>
    <property type="evidence" value="ECO:0007669"/>
    <property type="project" value="UniProtKB-KW"/>
</dbReference>
<dbReference type="InterPro" id="IPR048550">
    <property type="entry name" value="KRR1-like_KH1_euk"/>
</dbReference>
<evidence type="ECO:0000256" key="13">
    <source>
        <dbReference type="SAM" id="MobiDB-lite"/>
    </source>
</evidence>
<accession>A0A9P0F124</accession>
<feature type="compositionally biased region" description="Basic and acidic residues" evidence="13">
    <location>
        <begin position="267"/>
        <end position="285"/>
    </location>
</feature>
<name>A0A9P0F124_BEMTA</name>
<evidence type="ECO:0000256" key="1">
    <source>
        <dbReference type="ARBA" id="ARBA00004604"/>
    </source>
</evidence>